<dbReference type="EMBL" id="JACAZI010000003">
    <property type="protein sequence ID" value="KAF7366089.1"/>
    <property type="molecule type" value="Genomic_DNA"/>
</dbReference>
<dbReference type="PANTHER" id="PTHR31912">
    <property type="entry name" value="IP13529P"/>
    <property type="match status" value="1"/>
</dbReference>
<dbReference type="OrthoDB" id="2506088at2759"/>
<proteinExistence type="predicted"/>
<evidence type="ECO:0000313" key="2">
    <source>
        <dbReference type="Proteomes" id="UP000620124"/>
    </source>
</evidence>
<comment type="caution">
    <text evidence="1">The sequence shown here is derived from an EMBL/GenBank/DDBJ whole genome shotgun (WGS) entry which is preliminary data.</text>
</comment>
<evidence type="ECO:0000313" key="1">
    <source>
        <dbReference type="EMBL" id="KAF7366089.1"/>
    </source>
</evidence>
<sequence length="213" mass="24141">MDIDGLTIPPIQAAYMMQYKNGLIGKHFKTLMQTMVFHLHGLVSEDIFKLVKAVSALGSVLWVHEIDNMKEYTEHLTILIANVLDAFGDHDPAKILLKIKLHLLTHIVEDVVRFGPAIQNSTEIFECFNAIFCLCSILSNHQAPSRDIARKFAAMDRLKHILSGGFWQQDNEWVQAAYNVRQVLQTMPIIQRHLGWVPPQKIVAGELSFNING</sequence>
<reference evidence="1" key="1">
    <citation type="submission" date="2020-05" db="EMBL/GenBank/DDBJ databases">
        <title>Mycena genomes resolve the evolution of fungal bioluminescence.</title>
        <authorList>
            <person name="Tsai I.J."/>
        </authorList>
    </citation>
    <scope>NUCLEOTIDE SEQUENCE</scope>
    <source>
        <strain evidence="1">CCC161011</strain>
    </source>
</reference>
<gene>
    <name evidence="1" type="ORF">MVEN_00485200</name>
</gene>
<dbReference type="Proteomes" id="UP000620124">
    <property type="component" value="Unassembled WGS sequence"/>
</dbReference>
<dbReference type="AlphaFoldDB" id="A0A8H6YVQ4"/>
<keyword evidence="2" id="KW-1185">Reference proteome</keyword>
<protein>
    <submittedName>
        <fullName evidence="1">Uncharacterized protein</fullName>
    </submittedName>
</protein>
<organism evidence="1 2">
    <name type="scientific">Mycena venus</name>
    <dbReference type="NCBI Taxonomy" id="2733690"/>
    <lineage>
        <taxon>Eukaryota</taxon>
        <taxon>Fungi</taxon>
        <taxon>Dikarya</taxon>
        <taxon>Basidiomycota</taxon>
        <taxon>Agaricomycotina</taxon>
        <taxon>Agaricomycetes</taxon>
        <taxon>Agaricomycetidae</taxon>
        <taxon>Agaricales</taxon>
        <taxon>Marasmiineae</taxon>
        <taxon>Mycenaceae</taxon>
        <taxon>Mycena</taxon>
    </lineage>
</organism>
<dbReference type="PANTHER" id="PTHR31912:SF34">
    <property type="entry name" value="NOTOCHORD-RELATED PROTEIN"/>
    <property type="match status" value="1"/>
</dbReference>
<accession>A0A8H6YVQ4</accession>
<name>A0A8H6YVQ4_9AGAR</name>